<evidence type="ECO:0000256" key="8">
    <source>
        <dbReference type="ARBA" id="ARBA00048109"/>
    </source>
</evidence>
<keyword evidence="10" id="KW-1185">Reference proteome</keyword>
<reference evidence="9 10" key="1">
    <citation type="submission" date="2018-05" db="EMBL/GenBank/DDBJ databases">
        <title>Brachybacterium sp. M1HQ-2T, whole genome shotgun sequence.</title>
        <authorList>
            <person name="Tuo L."/>
        </authorList>
    </citation>
    <scope>NUCLEOTIDE SEQUENCE [LARGE SCALE GENOMIC DNA]</scope>
    <source>
        <strain evidence="9 10">M1HQ-2</strain>
    </source>
</reference>
<dbReference type="OrthoDB" id="3723842at2"/>
<comment type="similarity">
    <text evidence="2">Belongs to the mycobacterial A85 antigen family.</text>
</comment>
<name>A0A2U2RNZ2_9MICO</name>
<evidence type="ECO:0000256" key="6">
    <source>
        <dbReference type="ARBA" id="ARBA00023315"/>
    </source>
</evidence>
<evidence type="ECO:0000256" key="2">
    <source>
        <dbReference type="ARBA" id="ARBA00005874"/>
    </source>
</evidence>
<comment type="caution">
    <text evidence="9">The sequence shown here is derived from an EMBL/GenBank/DDBJ whole genome shotgun (WGS) entry which is preliminary data.</text>
</comment>
<dbReference type="PROSITE" id="PS51318">
    <property type="entry name" value="TAT"/>
    <property type="match status" value="1"/>
</dbReference>
<proteinExistence type="inferred from homology"/>
<keyword evidence="5" id="KW-0808">Transferase</keyword>
<comment type="catalytic activity">
    <reaction evidence="8">
        <text>an acyl-CoA + a 1,2-diacyl-sn-glycerol = a triacyl-sn-glycerol + CoA</text>
        <dbReference type="Rhea" id="RHEA:10868"/>
        <dbReference type="ChEBI" id="CHEBI:17815"/>
        <dbReference type="ChEBI" id="CHEBI:57287"/>
        <dbReference type="ChEBI" id="CHEBI:58342"/>
        <dbReference type="ChEBI" id="CHEBI:64615"/>
        <dbReference type="EC" id="2.3.1.20"/>
    </reaction>
</comment>
<dbReference type="GO" id="GO:0050348">
    <property type="term" value="F:trehalose O-mycolyltransferase activity"/>
    <property type="evidence" value="ECO:0007669"/>
    <property type="project" value="UniProtKB-EC"/>
</dbReference>
<evidence type="ECO:0000256" key="4">
    <source>
        <dbReference type="ARBA" id="ARBA00013244"/>
    </source>
</evidence>
<organism evidence="9 10">
    <name type="scientific">Brachybacterium endophyticum</name>
    <dbReference type="NCBI Taxonomy" id="2182385"/>
    <lineage>
        <taxon>Bacteria</taxon>
        <taxon>Bacillati</taxon>
        <taxon>Actinomycetota</taxon>
        <taxon>Actinomycetes</taxon>
        <taxon>Micrococcales</taxon>
        <taxon>Dermabacteraceae</taxon>
        <taxon>Brachybacterium</taxon>
    </lineage>
</organism>
<evidence type="ECO:0000256" key="3">
    <source>
        <dbReference type="ARBA" id="ARBA00012820"/>
    </source>
</evidence>
<dbReference type="GO" id="GO:0004144">
    <property type="term" value="F:diacylglycerol O-acyltransferase activity"/>
    <property type="evidence" value="ECO:0007669"/>
    <property type="project" value="UniProtKB-EC"/>
</dbReference>
<dbReference type="PANTHER" id="PTHR48098">
    <property type="entry name" value="ENTEROCHELIN ESTERASE-RELATED"/>
    <property type="match status" value="1"/>
</dbReference>
<dbReference type="Proteomes" id="UP000245590">
    <property type="component" value="Unassembled WGS sequence"/>
</dbReference>
<dbReference type="Pfam" id="PF00756">
    <property type="entry name" value="Esterase"/>
    <property type="match status" value="1"/>
</dbReference>
<evidence type="ECO:0000313" key="9">
    <source>
        <dbReference type="EMBL" id="PWH07592.1"/>
    </source>
</evidence>
<dbReference type="EC" id="2.3.1.20" evidence="4"/>
<dbReference type="InterPro" id="IPR029058">
    <property type="entry name" value="AB_hydrolase_fold"/>
</dbReference>
<dbReference type="InterPro" id="IPR050583">
    <property type="entry name" value="Mycobacterial_A85_antigen"/>
</dbReference>
<evidence type="ECO:0000256" key="1">
    <source>
        <dbReference type="ARBA" id="ARBA00000697"/>
    </source>
</evidence>
<dbReference type="RefSeq" id="WP_109274478.1">
    <property type="nucleotide sequence ID" value="NZ_QFKX01000001.1"/>
</dbReference>
<comment type="catalytic activity">
    <reaction evidence="1">
        <text>2 alpha,alpha'-trehalose 6-mycolate = alpha,alpha'-trehalose 6,6'-bismycolate + alpha,alpha-trehalose</text>
        <dbReference type="Rhea" id="RHEA:23472"/>
        <dbReference type="ChEBI" id="CHEBI:16551"/>
        <dbReference type="ChEBI" id="CHEBI:18195"/>
        <dbReference type="ChEBI" id="CHEBI:18234"/>
        <dbReference type="EC" id="2.3.1.122"/>
    </reaction>
</comment>
<dbReference type="Gene3D" id="3.40.50.1820">
    <property type="entry name" value="alpha/beta hydrolase"/>
    <property type="match status" value="1"/>
</dbReference>
<dbReference type="AlphaFoldDB" id="A0A2U2RNZ2"/>
<evidence type="ECO:0000256" key="7">
    <source>
        <dbReference type="ARBA" id="ARBA00032572"/>
    </source>
</evidence>
<dbReference type="SUPFAM" id="SSF53474">
    <property type="entry name" value="alpha/beta-Hydrolases"/>
    <property type="match status" value="1"/>
</dbReference>
<dbReference type="InterPro" id="IPR000801">
    <property type="entry name" value="Esterase-like"/>
</dbReference>
<evidence type="ECO:0000256" key="5">
    <source>
        <dbReference type="ARBA" id="ARBA00022679"/>
    </source>
</evidence>
<sequence length="371" mass="39847">MSLPTHTQTSLRPSRRTLLAGTTVAAAAVAGGVLDAPSARAAAADPYDPGAYAPSHGLRFEKGFPVAAADKRSVDFRVSTDQVKTFPPSFRVLLPEGYADTDRSYPVLLLLHGGWGMFLDWTEHGGNAIEATAGSDVIVVMPDGGGGSFYSNANFPRPGLEANWETFIIEQVLPFVHENFRTDPARMAIAGLSMGGFGALALGQKYQDLFRSISSYSGPADVTDLGVKGTIALAPLADAQAGYWQTTNFPGAVWGWPVTDVQFQYDPITNVERYRGKRLFLRCGDGLNGDLQQIIDAAPDIAAQLGLSVSKIMADVTEVVVKPTNEHFHDALDEAGIDHDFAVWPGREHEWGAWRDALAEDLPGIMSALEA</sequence>
<protein>
    <recommendedName>
        <fullName evidence="7">Acyl-CoA:diacylglycerol acyltransferase</fullName>
        <ecNumber evidence="3">2.3.1.122</ecNumber>
        <ecNumber evidence="4">2.3.1.20</ecNumber>
    </recommendedName>
</protein>
<dbReference type="InterPro" id="IPR006311">
    <property type="entry name" value="TAT_signal"/>
</dbReference>
<dbReference type="EC" id="2.3.1.122" evidence="3"/>
<evidence type="ECO:0000313" key="10">
    <source>
        <dbReference type="Proteomes" id="UP000245590"/>
    </source>
</evidence>
<dbReference type="EMBL" id="QFKX01000001">
    <property type="protein sequence ID" value="PWH07592.1"/>
    <property type="molecule type" value="Genomic_DNA"/>
</dbReference>
<dbReference type="PANTHER" id="PTHR48098:SF1">
    <property type="entry name" value="DIACYLGLYCEROL ACYLTRANSFERASE_MYCOLYLTRANSFERASE AG85A"/>
    <property type="match status" value="1"/>
</dbReference>
<gene>
    <name evidence="9" type="ORF">DEO23_02905</name>
</gene>
<accession>A0A2U2RNZ2</accession>
<keyword evidence="6" id="KW-0012">Acyltransferase</keyword>